<dbReference type="EMBL" id="BSYO01000022">
    <property type="protein sequence ID" value="GMH20824.1"/>
    <property type="molecule type" value="Genomic_DNA"/>
</dbReference>
<dbReference type="Pfam" id="PF07797">
    <property type="entry name" value="DUF1639"/>
    <property type="match status" value="1"/>
</dbReference>
<feature type="region of interest" description="Disordered" evidence="1">
    <location>
        <begin position="154"/>
        <end position="191"/>
    </location>
</feature>
<feature type="compositionally biased region" description="Pro residues" evidence="1">
    <location>
        <begin position="283"/>
        <end position="295"/>
    </location>
</feature>
<evidence type="ECO:0000313" key="3">
    <source>
        <dbReference type="Proteomes" id="UP001279734"/>
    </source>
</evidence>
<protein>
    <submittedName>
        <fullName evidence="2">Uncharacterized protein</fullName>
    </submittedName>
</protein>
<evidence type="ECO:0000313" key="2">
    <source>
        <dbReference type="EMBL" id="GMH20824.1"/>
    </source>
</evidence>
<feature type="compositionally biased region" description="Polar residues" evidence="1">
    <location>
        <begin position="224"/>
        <end position="240"/>
    </location>
</feature>
<evidence type="ECO:0000256" key="1">
    <source>
        <dbReference type="SAM" id="MobiDB-lite"/>
    </source>
</evidence>
<reference evidence="2" key="1">
    <citation type="submission" date="2023-05" db="EMBL/GenBank/DDBJ databases">
        <title>Nepenthes gracilis genome sequencing.</title>
        <authorList>
            <person name="Fukushima K."/>
        </authorList>
    </citation>
    <scope>NUCLEOTIDE SEQUENCE</scope>
    <source>
        <strain evidence="2">SING2019-196</strain>
    </source>
</reference>
<organism evidence="2 3">
    <name type="scientific">Nepenthes gracilis</name>
    <name type="common">Slender pitcher plant</name>
    <dbReference type="NCBI Taxonomy" id="150966"/>
    <lineage>
        <taxon>Eukaryota</taxon>
        <taxon>Viridiplantae</taxon>
        <taxon>Streptophyta</taxon>
        <taxon>Embryophyta</taxon>
        <taxon>Tracheophyta</taxon>
        <taxon>Spermatophyta</taxon>
        <taxon>Magnoliopsida</taxon>
        <taxon>eudicotyledons</taxon>
        <taxon>Gunneridae</taxon>
        <taxon>Pentapetalae</taxon>
        <taxon>Caryophyllales</taxon>
        <taxon>Nepenthaceae</taxon>
        <taxon>Nepenthes</taxon>
    </lineage>
</organism>
<sequence>MFSISNNIQRSKKETEGKLFFPAIFSFFNMYQMVSPDSLPSGSSCVSNSSLKENNGTENGRIPTSCEDSSFQGNGLMHTSPSKSQQYNHHNNLCYFTSNIPNNTPHTSQLNNGNPAKNNHSTESGHHLSTTSFPSGGGAVGGCGGADVLLQWGQRKRSRCSRTEARSGAEKHPINHMVPPLPPPPLTNGRGAAKLRPNGVICGKDTFSDFLPSKNRAFEDQVGASPSSNGSSRAIPNSRSMIGKRSHSSMEKNDKKMSSIGSIRKEKSDSSNHVGKNGAPHLTLPPPPPPPPPPVGEGEKGNGGEAIEWPRIYISLSRKEKEDDFYAMKGTKLPHRPKKRAKAIDRTLQYCFPGLWLTDLSRARYEVRERKSAKKQKRRGLKGLESCMGSDSE</sequence>
<proteinExistence type="predicted"/>
<feature type="compositionally biased region" description="Basic and acidic residues" evidence="1">
    <location>
        <begin position="161"/>
        <end position="173"/>
    </location>
</feature>
<accession>A0AAD3T1F7</accession>
<comment type="caution">
    <text evidence="2">The sequence shown here is derived from an EMBL/GenBank/DDBJ whole genome shotgun (WGS) entry which is preliminary data.</text>
</comment>
<feature type="compositionally biased region" description="Basic and acidic residues" evidence="1">
    <location>
        <begin position="248"/>
        <end position="270"/>
    </location>
</feature>
<name>A0AAD3T1F7_NEPGR</name>
<dbReference type="InterPro" id="IPR012438">
    <property type="entry name" value="DUF1639"/>
</dbReference>
<keyword evidence="3" id="KW-1185">Reference proteome</keyword>
<gene>
    <name evidence="2" type="ORF">Nepgr_022666</name>
</gene>
<dbReference type="AlphaFoldDB" id="A0AAD3T1F7"/>
<dbReference type="PANTHER" id="PTHR33130:SF33">
    <property type="entry name" value="PUTATIVE (DUF1639)-RELATED"/>
    <property type="match status" value="1"/>
</dbReference>
<feature type="region of interest" description="Disordered" evidence="1">
    <location>
        <begin position="104"/>
        <end position="133"/>
    </location>
</feature>
<feature type="region of interest" description="Disordered" evidence="1">
    <location>
        <begin position="219"/>
        <end position="308"/>
    </location>
</feature>
<feature type="compositionally biased region" description="Polar residues" evidence="1">
    <location>
        <begin position="42"/>
        <end position="58"/>
    </location>
</feature>
<feature type="compositionally biased region" description="Basic residues" evidence="1">
    <location>
        <begin position="371"/>
        <end position="381"/>
    </location>
</feature>
<feature type="region of interest" description="Disordered" evidence="1">
    <location>
        <begin position="42"/>
        <end position="72"/>
    </location>
</feature>
<dbReference type="PANTHER" id="PTHR33130">
    <property type="entry name" value="PUTATIVE (DUF1639)-RELATED"/>
    <property type="match status" value="1"/>
</dbReference>
<feature type="region of interest" description="Disordered" evidence="1">
    <location>
        <begin position="368"/>
        <end position="393"/>
    </location>
</feature>
<dbReference type="Proteomes" id="UP001279734">
    <property type="component" value="Unassembled WGS sequence"/>
</dbReference>